<evidence type="ECO:0000313" key="4">
    <source>
        <dbReference type="Proteomes" id="UP000675554"/>
    </source>
</evidence>
<protein>
    <submittedName>
        <fullName evidence="3">1-hydroxy-2-methyl-2-butenyl 4-diphosphate reductase</fullName>
    </submittedName>
</protein>
<evidence type="ECO:0000313" key="3">
    <source>
        <dbReference type="EMBL" id="MBR7674199.1"/>
    </source>
</evidence>
<dbReference type="EMBL" id="JAGSMN010000309">
    <property type="protein sequence ID" value="MBR7674199.1"/>
    <property type="molecule type" value="Genomic_DNA"/>
</dbReference>
<organism evidence="3 4">
    <name type="scientific">Streptomyces daliensis</name>
    <dbReference type="NCBI Taxonomy" id="299421"/>
    <lineage>
        <taxon>Bacteria</taxon>
        <taxon>Bacillati</taxon>
        <taxon>Actinomycetota</taxon>
        <taxon>Actinomycetes</taxon>
        <taxon>Kitasatosporales</taxon>
        <taxon>Streptomycetaceae</taxon>
        <taxon>Streptomyces</taxon>
    </lineage>
</organism>
<dbReference type="InterPro" id="IPR035994">
    <property type="entry name" value="Nucleoside_phosphorylase_sf"/>
</dbReference>
<feature type="compositionally biased region" description="Low complexity" evidence="1">
    <location>
        <begin position="207"/>
        <end position="217"/>
    </location>
</feature>
<dbReference type="InterPro" id="IPR000845">
    <property type="entry name" value="Nucleoside_phosphorylase_d"/>
</dbReference>
<dbReference type="Gene3D" id="3.40.50.1580">
    <property type="entry name" value="Nucleoside phosphorylase domain"/>
    <property type="match status" value="1"/>
</dbReference>
<proteinExistence type="predicted"/>
<feature type="compositionally biased region" description="Gly residues" evidence="1">
    <location>
        <begin position="196"/>
        <end position="206"/>
    </location>
</feature>
<evidence type="ECO:0000259" key="2">
    <source>
        <dbReference type="Pfam" id="PF01048"/>
    </source>
</evidence>
<dbReference type="SUPFAM" id="SSF53167">
    <property type="entry name" value="Purine and uridine phosphorylases"/>
    <property type="match status" value="1"/>
</dbReference>
<feature type="domain" description="Nucleoside phosphorylase" evidence="2">
    <location>
        <begin position="54"/>
        <end position="191"/>
    </location>
</feature>
<feature type="region of interest" description="Disordered" evidence="1">
    <location>
        <begin position="191"/>
        <end position="217"/>
    </location>
</feature>
<keyword evidence="4" id="KW-1185">Reference proteome</keyword>
<dbReference type="GO" id="GO:0003824">
    <property type="term" value="F:catalytic activity"/>
    <property type="evidence" value="ECO:0007669"/>
    <property type="project" value="InterPro"/>
</dbReference>
<feature type="compositionally biased region" description="Low complexity" evidence="1">
    <location>
        <begin position="17"/>
        <end position="28"/>
    </location>
</feature>
<sequence length="286" mass="27310">MGAARGPVPEGAPDVRGAPGASGAPGSASPEPLLVACALGIERLALRGAAQRAGAAVTLLRTGMGPQAAGAAVAAALRGEPVPGRTAVVATGFCAGLVPGMHPGDLVVADATRAAPDTSGASNGPDSSGGSTACTGTAALAAALEGLGTVHTGLLAGSGHVVRGAAREELRAATGAVAVDMESAATLAAASAVPAGPGGPGRGRPGGPAASRASPASLAPAESVAPVAPAPAGARPLAAVRVVVDAPGHELVRIGTLRGGISAFRVLHGVLPAFLEWHRSLLLPWR</sequence>
<dbReference type="Proteomes" id="UP000675554">
    <property type="component" value="Unassembled WGS sequence"/>
</dbReference>
<accession>A0A8T4IQ72</accession>
<dbReference type="GO" id="GO:0009116">
    <property type="term" value="P:nucleoside metabolic process"/>
    <property type="evidence" value="ECO:0007669"/>
    <property type="project" value="InterPro"/>
</dbReference>
<gene>
    <name evidence="3" type="ORF">KDA82_14465</name>
</gene>
<dbReference type="AlphaFoldDB" id="A0A8T4IQ72"/>
<evidence type="ECO:0000256" key="1">
    <source>
        <dbReference type="SAM" id="MobiDB-lite"/>
    </source>
</evidence>
<feature type="region of interest" description="Disordered" evidence="1">
    <location>
        <begin position="1"/>
        <end position="28"/>
    </location>
</feature>
<name>A0A8T4IQ72_9ACTN</name>
<reference evidence="3" key="1">
    <citation type="submission" date="2021-04" db="EMBL/GenBank/DDBJ databases">
        <title>Sequencing of actinobacteria type strains.</title>
        <authorList>
            <person name="Nguyen G.-S."/>
            <person name="Wentzel A."/>
        </authorList>
    </citation>
    <scope>NUCLEOTIDE SEQUENCE</scope>
    <source>
        <strain evidence="3">DSM 42095</strain>
    </source>
</reference>
<comment type="caution">
    <text evidence="3">The sequence shown here is derived from an EMBL/GenBank/DDBJ whole genome shotgun (WGS) entry which is preliminary data.</text>
</comment>
<dbReference type="Pfam" id="PF01048">
    <property type="entry name" value="PNP_UDP_1"/>
    <property type="match status" value="1"/>
</dbReference>